<name>A0A844ZP26_9SPHN</name>
<evidence type="ECO:0000313" key="1">
    <source>
        <dbReference type="EMBL" id="MXO87399.1"/>
    </source>
</evidence>
<keyword evidence="2" id="KW-1185">Reference proteome</keyword>
<accession>A0A844ZP26</accession>
<sequence length="64" mass="7221">MHVFVKFVSVDRVPVVVNASQVSFISSVEDGTRIRFGEGRSVTVTEPMDEVLHRLDQTHQLPKI</sequence>
<gene>
    <name evidence="1" type="ORF">GRI32_01435</name>
</gene>
<dbReference type="AlphaFoldDB" id="A0A844ZP26"/>
<evidence type="ECO:0008006" key="3">
    <source>
        <dbReference type="Google" id="ProtNLM"/>
    </source>
</evidence>
<comment type="caution">
    <text evidence="1">The sequence shown here is derived from an EMBL/GenBank/DDBJ whole genome shotgun (WGS) entry which is preliminary data.</text>
</comment>
<dbReference type="OrthoDB" id="7433385at2"/>
<protein>
    <recommendedName>
        <fullName evidence="3">Flagellar FlbD family protein</fullName>
    </recommendedName>
</protein>
<dbReference type="EMBL" id="WTYY01000001">
    <property type="protein sequence ID" value="MXO87399.1"/>
    <property type="molecule type" value="Genomic_DNA"/>
</dbReference>
<organism evidence="1 2">
    <name type="scientific">Alteraurantiacibacter aestuarii</name>
    <dbReference type="NCBI Taxonomy" id="650004"/>
    <lineage>
        <taxon>Bacteria</taxon>
        <taxon>Pseudomonadati</taxon>
        <taxon>Pseudomonadota</taxon>
        <taxon>Alphaproteobacteria</taxon>
        <taxon>Sphingomonadales</taxon>
        <taxon>Erythrobacteraceae</taxon>
        <taxon>Alteraurantiacibacter</taxon>
    </lineage>
</organism>
<evidence type="ECO:0000313" key="2">
    <source>
        <dbReference type="Proteomes" id="UP000435243"/>
    </source>
</evidence>
<dbReference type="Proteomes" id="UP000435243">
    <property type="component" value="Unassembled WGS sequence"/>
</dbReference>
<reference evidence="1 2" key="1">
    <citation type="submission" date="2019-12" db="EMBL/GenBank/DDBJ databases">
        <title>Genomic-based taxomic classification of the family Erythrobacteraceae.</title>
        <authorList>
            <person name="Xu L."/>
        </authorList>
    </citation>
    <scope>NUCLEOTIDE SEQUENCE [LARGE SCALE GENOMIC DNA]</scope>
    <source>
        <strain evidence="1 2">JCM 16339</strain>
    </source>
</reference>
<proteinExistence type="predicted"/>